<dbReference type="GO" id="GO:0005737">
    <property type="term" value="C:cytoplasm"/>
    <property type="evidence" value="ECO:0007669"/>
    <property type="project" value="UniProtKB-ARBA"/>
</dbReference>
<dbReference type="GO" id="GO:0008289">
    <property type="term" value="F:lipid binding"/>
    <property type="evidence" value="ECO:0007669"/>
    <property type="project" value="InterPro"/>
</dbReference>
<dbReference type="InterPro" id="IPR023393">
    <property type="entry name" value="START-like_dom_sf"/>
</dbReference>
<dbReference type="EMBL" id="CAJFDH010000003">
    <property type="protein sequence ID" value="CAD5215256.1"/>
    <property type="molecule type" value="Genomic_DNA"/>
</dbReference>
<dbReference type="Gene3D" id="3.30.530.20">
    <property type="match status" value="2"/>
</dbReference>
<comment type="caution">
    <text evidence="2">The sequence shown here is derived from an EMBL/GenBank/DDBJ whole genome shotgun (WGS) entry which is preliminary data.</text>
</comment>
<dbReference type="InterPro" id="IPR002913">
    <property type="entry name" value="START_lipid-bd_dom"/>
</dbReference>
<dbReference type="Pfam" id="PF01852">
    <property type="entry name" value="START"/>
    <property type="match status" value="2"/>
</dbReference>
<dbReference type="PANTHER" id="PTHR19308:SF14">
    <property type="entry name" value="START DOMAIN-CONTAINING PROTEIN"/>
    <property type="match status" value="1"/>
</dbReference>
<dbReference type="Proteomes" id="UP000783686">
    <property type="component" value="Unassembled WGS sequence"/>
</dbReference>
<dbReference type="SMART" id="SM00234">
    <property type="entry name" value="START"/>
    <property type="match status" value="1"/>
</dbReference>
<evidence type="ECO:0000313" key="3">
    <source>
        <dbReference type="Proteomes" id="UP000614601"/>
    </source>
</evidence>
<evidence type="ECO:0000313" key="2">
    <source>
        <dbReference type="EMBL" id="CAD5215256.1"/>
    </source>
</evidence>
<dbReference type="AlphaFoldDB" id="A0A811KIW9"/>
<dbReference type="OrthoDB" id="5403181at2759"/>
<dbReference type="Proteomes" id="UP000614601">
    <property type="component" value="Unassembled WGS sequence"/>
</dbReference>
<accession>A0A811KIW9</accession>
<keyword evidence="3" id="KW-1185">Reference proteome</keyword>
<name>A0A811KIW9_9BILA</name>
<feature type="domain" description="START" evidence="1">
    <location>
        <begin position="20"/>
        <end position="198"/>
    </location>
</feature>
<dbReference type="EMBL" id="CAJFCW020000003">
    <property type="protein sequence ID" value="CAG9103764.1"/>
    <property type="molecule type" value="Genomic_DNA"/>
</dbReference>
<dbReference type="PROSITE" id="PS50848">
    <property type="entry name" value="START"/>
    <property type="match status" value="1"/>
</dbReference>
<dbReference type="InterPro" id="IPR051213">
    <property type="entry name" value="START_lipid_transfer"/>
</dbReference>
<dbReference type="PANTHER" id="PTHR19308">
    <property type="entry name" value="PHOSPHATIDYLCHOLINE TRANSFER PROTEIN"/>
    <property type="match status" value="1"/>
</dbReference>
<organism evidence="2 3">
    <name type="scientific">Bursaphelenchus okinawaensis</name>
    <dbReference type="NCBI Taxonomy" id="465554"/>
    <lineage>
        <taxon>Eukaryota</taxon>
        <taxon>Metazoa</taxon>
        <taxon>Ecdysozoa</taxon>
        <taxon>Nematoda</taxon>
        <taxon>Chromadorea</taxon>
        <taxon>Rhabditida</taxon>
        <taxon>Tylenchina</taxon>
        <taxon>Tylenchomorpha</taxon>
        <taxon>Aphelenchoidea</taxon>
        <taxon>Aphelenchoididae</taxon>
        <taxon>Bursaphelenchus</taxon>
    </lineage>
</organism>
<gene>
    <name evidence="2" type="ORF">BOKJ2_LOCUS6002</name>
</gene>
<evidence type="ECO:0000259" key="1">
    <source>
        <dbReference type="PROSITE" id="PS50848"/>
    </source>
</evidence>
<dbReference type="SUPFAM" id="SSF55961">
    <property type="entry name" value="Bet v1-like"/>
    <property type="match status" value="1"/>
</dbReference>
<protein>
    <recommendedName>
        <fullName evidence="1">START domain-containing protein</fullName>
    </recommendedName>
</protein>
<sequence>MTESPLKGFEVKILKDEDYEQARHLVEDTEKWSLVYKKKQTEVWTQEMPESTFKMIKTKAVLNVSAEVVYDVLHDPDYRSTWDKYMVKSEDIGILNTNNDLCYYAPIVAGYGEPEVHLYEICLARCKIIPPSKTFIRGFIYLTVYYIKVIDDNSCEVTYLTHSDPKGKLPSWLINHITKIIAPKVLKKLHKACVNYESWKRHNKPLQKPWRYPEQLEAAPRADLAKCMAKDVVQELVDETGFNPEDLNDD</sequence>
<proteinExistence type="predicted"/>
<reference evidence="2" key="1">
    <citation type="submission" date="2020-09" db="EMBL/GenBank/DDBJ databases">
        <authorList>
            <person name="Kikuchi T."/>
        </authorList>
    </citation>
    <scope>NUCLEOTIDE SEQUENCE</scope>
    <source>
        <strain evidence="2">SH1</strain>
    </source>
</reference>